<feature type="compositionally biased region" description="Low complexity" evidence="1">
    <location>
        <begin position="149"/>
        <end position="158"/>
    </location>
</feature>
<feature type="compositionally biased region" description="Polar residues" evidence="1">
    <location>
        <begin position="325"/>
        <end position="334"/>
    </location>
</feature>
<dbReference type="AlphaFoldDB" id="A0AA39MXA3"/>
<sequence length="449" mass="48429">MAKTRPVKRTREERERQSIVSSSSSSSSSPSLPVPGSSQFARKKQPPPAEVEIITISDDDNDEPVTKPKSAPKPKIKARKVSPANSIVEISSDSDQDRRRSKVQPKPKDRQKSPVEIIDVDALDDVETNPPLPPHTDESDGNSNRGGIPDDPIILDEPLFLDDPDEPLFDEPPIPEPSSSQPAISQDFGKKHDEMGLQANSIATPLREQPYPGTLSELKLTVSATSVAVPPPPPLPKKARPNYPSTSLSRIPRAQTPERSIPIAVKGSPTTPSLPRKHRPRTPDQSAPLSAKASPSSRKSSQLLFEGHSNSRVAGSSAEEPQCSPVLSSPNKGMQSLADAIVQAHVNNNVRSPLKPIPLPRKTKSIAGKARATDHPSARAEGGRLMNALKLLQDQSGSQNPSPRKSPMRIVDETADPQISAFTSKGYSVRSFDIVDSYGECYGSGQFFG</sequence>
<accession>A0AA39MXA3</accession>
<feature type="compositionally biased region" description="Polar residues" evidence="1">
    <location>
        <begin position="393"/>
        <end position="403"/>
    </location>
</feature>
<dbReference type="EMBL" id="JAUEPS010000036">
    <property type="protein sequence ID" value="KAK0450391.1"/>
    <property type="molecule type" value="Genomic_DNA"/>
</dbReference>
<feature type="compositionally biased region" description="Acidic residues" evidence="1">
    <location>
        <begin position="118"/>
        <end position="127"/>
    </location>
</feature>
<feature type="region of interest" description="Disordered" evidence="1">
    <location>
        <begin position="1"/>
        <end position="334"/>
    </location>
</feature>
<evidence type="ECO:0000313" key="3">
    <source>
        <dbReference type="Proteomes" id="UP001175211"/>
    </source>
</evidence>
<feature type="compositionally biased region" description="Basic residues" evidence="1">
    <location>
        <begin position="70"/>
        <end position="80"/>
    </location>
</feature>
<dbReference type="GeneID" id="85366894"/>
<gene>
    <name evidence="2" type="ORF">EV420DRAFT_752215</name>
</gene>
<keyword evidence="3" id="KW-1185">Reference proteome</keyword>
<feature type="compositionally biased region" description="Acidic residues" evidence="1">
    <location>
        <begin position="159"/>
        <end position="169"/>
    </location>
</feature>
<feature type="compositionally biased region" description="Low complexity" evidence="1">
    <location>
        <begin position="285"/>
        <end position="304"/>
    </location>
</feature>
<dbReference type="Proteomes" id="UP001175211">
    <property type="component" value="Unassembled WGS sequence"/>
</dbReference>
<evidence type="ECO:0000256" key="1">
    <source>
        <dbReference type="SAM" id="MobiDB-lite"/>
    </source>
</evidence>
<dbReference type="RefSeq" id="XP_060327262.1">
    <property type="nucleotide sequence ID" value="XM_060483346.1"/>
</dbReference>
<organism evidence="2 3">
    <name type="scientific">Armillaria tabescens</name>
    <name type="common">Ringless honey mushroom</name>
    <name type="synonym">Agaricus tabescens</name>
    <dbReference type="NCBI Taxonomy" id="1929756"/>
    <lineage>
        <taxon>Eukaryota</taxon>
        <taxon>Fungi</taxon>
        <taxon>Dikarya</taxon>
        <taxon>Basidiomycota</taxon>
        <taxon>Agaricomycotina</taxon>
        <taxon>Agaricomycetes</taxon>
        <taxon>Agaricomycetidae</taxon>
        <taxon>Agaricales</taxon>
        <taxon>Marasmiineae</taxon>
        <taxon>Physalacriaceae</taxon>
        <taxon>Desarmillaria</taxon>
    </lineage>
</organism>
<feature type="region of interest" description="Disordered" evidence="1">
    <location>
        <begin position="349"/>
        <end position="380"/>
    </location>
</feature>
<feature type="compositionally biased region" description="Low complexity" evidence="1">
    <location>
        <begin position="18"/>
        <end position="38"/>
    </location>
</feature>
<feature type="compositionally biased region" description="Basic and acidic residues" evidence="1">
    <location>
        <begin position="371"/>
        <end position="380"/>
    </location>
</feature>
<feature type="compositionally biased region" description="Low complexity" evidence="1">
    <location>
        <begin position="177"/>
        <end position="186"/>
    </location>
</feature>
<evidence type="ECO:0000313" key="2">
    <source>
        <dbReference type="EMBL" id="KAK0450391.1"/>
    </source>
</evidence>
<proteinExistence type="predicted"/>
<comment type="caution">
    <text evidence="2">The sequence shown here is derived from an EMBL/GenBank/DDBJ whole genome shotgun (WGS) entry which is preliminary data.</text>
</comment>
<feature type="region of interest" description="Disordered" evidence="1">
    <location>
        <begin position="392"/>
        <end position="412"/>
    </location>
</feature>
<reference evidence="2" key="1">
    <citation type="submission" date="2023-06" db="EMBL/GenBank/DDBJ databases">
        <authorList>
            <consortium name="Lawrence Berkeley National Laboratory"/>
            <person name="Ahrendt S."/>
            <person name="Sahu N."/>
            <person name="Indic B."/>
            <person name="Wong-Bajracharya J."/>
            <person name="Merenyi Z."/>
            <person name="Ke H.-M."/>
            <person name="Monk M."/>
            <person name="Kocsube S."/>
            <person name="Drula E."/>
            <person name="Lipzen A."/>
            <person name="Balint B."/>
            <person name="Henrissat B."/>
            <person name="Andreopoulos B."/>
            <person name="Martin F.M."/>
            <person name="Harder C.B."/>
            <person name="Rigling D."/>
            <person name="Ford K.L."/>
            <person name="Foster G.D."/>
            <person name="Pangilinan J."/>
            <person name="Papanicolaou A."/>
            <person name="Barry K."/>
            <person name="LaButti K."/>
            <person name="Viragh M."/>
            <person name="Koriabine M."/>
            <person name="Yan M."/>
            <person name="Riley R."/>
            <person name="Champramary S."/>
            <person name="Plett K.L."/>
            <person name="Tsai I.J."/>
            <person name="Slot J."/>
            <person name="Sipos G."/>
            <person name="Plett J."/>
            <person name="Nagy L.G."/>
            <person name="Grigoriev I.V."/>
        </authorList>
    </citation>
    <scope>NUCLEOTIDE SEQUENCE</scope>
    <source>
        <strain evidence="2">CCBAS 213</strain>
    </source>
</reference>
<protein>
    <submittedName>
        <fullName evidence="2">Uncharacterized protein</fullName>
    </submittedName>
</protein>
<name>A0AA39MXA3_ARMTA</name>